<accession>A0A0P6HP67</accession>
<evidence type="ECO:0000313" key="1">
    <source>
        <dbReference type="EMBL" id="JAN77160.1"/>
    </source>
</evidence>
<name>A0A0P6HP67_9CRUS</name>
<dbReference type="EMBL" id="GDIQ01017577">
    <property type="protein sequence ID" value="JAN77160.1"/>
    <property type="molecule type" value="Transcribed_RNA"/>
</dbReference>
<sequence length="62" mass="7574">MATKEATYIFRWFFFSFQTLTHYHLSQFIFGSHLKNWAHISKMLSRHGVCIWGRSYYCHLLK</sequence>
<protein>
    <submittedName>
        <fullName evidence="1">Uncharacterized protein</fullName>
    </submittedName>
</protein>
<reference evidence="1" key="1">
    <citation type="submission" date="2015-10" db="EMBL/GenBank/DDBJ databases">
        <title>EvidentialGene: Evidence-directed Construction of Complete mRNA Transcriptomes without Genomes.</title>
        <authorList>
            <person name="Gilbert D.G."/>
        </authorList>
    </citation>
    <scope>NUCLEOTIDE SEQUENCE</scope>
</reference>
<organism evidence="1">
    <name type="scientific">Daphnia magna</name>
    <dbReference type="NCBI Taxonomy" id="35525"/>
    <lineage>
        <taxon>Eukaryota</taxon>
        <taxon>Metazoa</taxon>
        <taxon>Ecdysozoa</taxon>
        <taxon>Arthropoda</taxon>
        <taxon>Crustacea</taxon>
        <taxon>Branchiopoda</taxon>
        <taxon>Diplostraca</taxon>
        <taxon>Cladocera</taxon>
        <taxon>Anomopoda</taxon>
        <taxon>Daphniidae</taxon>
        <taxon>Daphnia</taxon>
    </lineage>
</organism>
<dbReference type="AlphaFoldDB" id="A0A0P6HP67"/>
<proteinExistence type="predicted"/>